<dbReference type="Proteomes" id="UP001155010">
    <property type="component" value="Unassembled WGS sequence"/>
</dbReference>
<dbReference type="EMBL" id="JANUAE010000001">
    <property type="protein sequence ID" value="MCS3708670.1"/>
    <property type="molecule type" value="Genomic_DNA"/>
</dbReference>
<accession>A0A9X2Z3U9</accession>
<proteinExistence type="predicted"/>
<dbReference type="AlphaFoldDB" id="A0A9X2Z3U9"/>
<organism evidence="2 3">
    <name type="scientific">Salinibacter ruber</name>
    <dbReference type="NCBI Taxonomy" id="146919"/>
    <lineage>
        <taxon>Bacteria</taxon>
        <taxon>Pseudomonadati</taxon>
        <taxon>Rhodothermota</taxon>
        <taxon>Rhodothermia</taxon>
        <taxon>Rhodothermales</taxon>
        <taxon>Salinibacteraceae</taxon>
        <taxon>Salinibacter</taxon>
    </lineage>
</organism>
<name>A0A9X2Z3U9_9BACT</name>
<evidence type="ECO:0000313" key="2">
    <source>
        <dbReference type="EMBL" id="MCS3951183.1"/>
    </source>
</evidence>
<gene>
    <name evidence="1" type="ORF">GGP61_000257</name>
    <name evidence="2" type="ORF">GGP83_001125</name>
</gene>
<protein>
    <submittedName>
        <fullName evidence="2">Uncharacterized protein</fullName>
    </submittedName>
</protein>
<evidence type="ECO:0000313" key="1">
    <source>
        <dbReference type="EMBL" id="MCS3708670.1"/>
    </source>
</evidence>
<sequence>MRSANAWADERRFGRQYGWIQVQCMQTSGVRFDAPDPSGLRIPHASALAAESDAVGRPQWDARTASQAGPPVHSYLVVAVTDAVFKMQAQGLSALSPEPERTAYTSRL</sequence>
<comment type="caution">
    <text evidence="2">The sequence shown here is derived from an EMBL/GenBank/DDBJ whole genome shotgun (WGS) entry which is preliminary data.</text>
</comment>
<dbReference type="RefSeq" id="WP_118827149.1">
    <property type="nucleotide sequence ID" value="NZ_CP030369.1"/>
</dbReference>
<evidence type="ECO:0000313" key="3">
    <source>
        <dbReference type="Proteomes" id="UP001155010"/>
    </source>
</evidence>
<reference evidence="2" key="1">
    <citation type="submission" date="2022-08" db="EMBL/GenBank/DDBJ databases">
        <title>Genomic Encyclopedia of Type Strains, Phase V (KMG-V): Genome sequencing to study the core and pangenomes of soil and plant-associated prokaryotes.</title>
        <authorList>
            <person name="Whitman W."/>
        </authorList>
    </citation>
    <scope>NUCLEOTIDE SEQUENCE</scope>
    <source>
        <strain evidence="2">SP2017</strain>
        <strain evidence="1">SP3049</strain>
    </source>
</reference>
<dbReference type="EMBL" id="JANUBB010000004">
    <property type="protein sequence ID" value="MCS3951183.1"/>
    <property type="molecule type" value="Genomic_DNA"/>
</dbReference>
<dbReference type="Proteomes" id="UP001155057">
    <property type="component" value="Unassembled WGS sequence"/>
</dbReference>